<reference evidence="8 12" key="3">
    <citation type="journal article" date="2024" name="Microbiol. Resour. Announc.">
        <title>Genome annotations for the ascomycete fungi Trichoderma harzianum, Trichoderma aggressivum, and Purpureocillium lilacinum.</title>
        <authorList>
            <person name="Beijen E.P.W."/>
            <person name="Ohm R.A."/>
        </authorList>
    </citation>
    <scope>NUCLEOTIDE SEQUENCE [LARGE SCALE GENOMIC DNA]</scope>
    <source>
        <strain evidence="8 12">CBS 150709</strain>
    </source>
</reference>
<protein>
    <submittedName>
        <fullName evidence="10">Transmembrane alpha-helix domain-containing protein</fullName>
    </submittedName>
</protein>
<sequence>MSDLKPASNLDPNAWYHLTEGRVDDYDKKNFGGMLQIDGKGVFYVFAADKNQYFQFQPVDDKPGRYQIRASKTAINRQLGVCRVEAETDSDKTRPCMLAPDGSDVQKWDVANWGNNTYRFVNVHNGTGYHLDVHPGSAVFLSSNIDTKVYQPAQHWLMTSAKAVNDGAYSTVFSDVPVSTITSGGTTRTISSHPGSSSTSDPGSGSGSSSSSSGLSSGAAAGIGVGVALAVIAGSLLAFFLWRRRRRAAARDASPAELGDNKHGTAAGATPGSYHDHPYSPEKTTPVPPYSHAQSPPPQQPQEMPDNPAPVEAPADERFELDSTPHSDRR</sequence>
<dbReference type="Pfam" id="PF14200">
    <property type="entry name" value="RicinB_lectin_2"/>
    <property type="match status" value="1"/>
</dbReference>
<dbReference type="Gene3D" id="2.80.10.50">
    <property type="match status" value="1"/>
</dbReference>
<reference evidence="10 11" key="1">
    <citation type="submission" date="2016-02" db="EMBL/GenBank/DDBJ databases">
        <title>Biosynthesis of antibiotic leucinostatins and their inhibition on Phytophthora in bio-control Purpureocillium lilacinum.</title>
        <authorList>
            <person name="Wang G."/>
            <person name="Liu Z."/>
            <person name="Lin R."/>
            <person name="Li E."/>
            <person name="Mao Z."/>
            <person name="Ling J."/>
            <person name="Yin W."/>
            <person name="Xie B."/>
        </authorList>
    </citation>
    <scope>NUCLEOTIDE SEQUENCE [LARGE SCALE GENOMIC DNA]</scope>
    <source>
        <strain evidence="9">PLBJ-1</strain>
        <strain evidence="10">PLFJ-1</strain>
    </source>
</reference>
<dbReference type="SUPFAM" id="SSF50370">
    <property type="entry name" value="Ricin B-like lectins"/>
    <property type="match status" value="1"/>
</dbReference>
<evidence type="ECO:0000256" key="2">
    <source>
        <dbReference type="ARBA" id="ARBA00022692"/>
    </source>
</evidence>
<evidence type="ECO:0000313" key="9">
    <source>
        <dbReference type="EMBL" id="OAQ84887.1"/>
    </source>
</evidence>
<feature type="compositionally biased region" description="Basic and acidic residues" evidence="5">
    <location>
        <begin position="315"/>
        <end position="330"/>
    </location>
</feature>
<evidence type="ECO:0000313" key="11">
    <source>
        <dbReference type="Proteomes" id="UP000078340"/>
    </source>
</evidence>
<proteinExistence type="predicted"/>
<dbReference type="InterPro" id="IPR000772">
    <property type="entry name" value="Ricin_B_lectin"/>
</dbReference>
<organism evidence="10 11">
    <name type="scientific">Purpureocillium lilacinum</name>
    <name type="common">Paecilomyces lilacinus</name>
    <dbReference type="NCBI Taxonomy" id="33203"/>
    <lineage>
        <taxon>Eukaryota</taxon>
        <taxon>Fungi</taxon>
        <taxon>Dikarya</taxon>
        <taxon>Ascomycota</taxon>
        <taxon>Pezizomycotina</taxon>
        <taxon>Sordariomycetes</taxon>
        <taxon>Hypocreomycetidae</taxon>
        <taxon>Hypocreales</taxon>
        <taxon>Ophiocordycipitaceae</taxon>
        <taxon>Purpureocillium</taxon>
    </lineage>
</organism>
<dbReference type="EMBL" id="LSBH01000002">
    <property type="protein sequence ID" value="OAQ84887.1"/>
    <property type="molecule type" value="Genomic_DNA"/>
</dbReference>
<evidence type="ECO:0000313" key="8">
    <source>
        <dbReference type="EMBL" id="KAK4083940.1"/>
    </source>
</evidence>
<gene>
    <name evidence="8" type="ORF">Purlil1_10573</name>
    <name evidence="9" type="ORF">VFPBJ_03655</name>
    <name evidence="10" type="ORF">VFPFJ_05844</name>
</gene>
<feature type="domain" description="Ricin B lectin" evidence="7">
    <location>
        <begin position="50"/>
        <end position="136"/>
    </location>
</feature>
<dbReference type="EMBL" id="LSBI01000005">
    <property type="protein sequence ID" value="OAQ89435.1"/>
    <property type="molecule type" value="Genomic_DNA"/>
</dbReference>
<comment type="caution">
    <text evidence="10">The sequence shown here is derived from an EMBL/GenBank/DDBJ whole genome shotgun (WGS) entry which is preliminary data.</text>
</comment>
<dbReference type="Proteomes" id="UP000078340">
    <property type="component" value="Unassembled WGS sequence"/>
</dbReference>
<reference evidence="8" key="2">
    <citation type="submission" date="2023-11" db="EMBL/GenBank/DDBJ databases">
        <authorList>
            <person name="Beijen E."/>
            <person name="Ohm R.A."/>
        </authorList>
    </citation>
    <scope>NUCLEOTIDE SEQUENCE</scope>
    <source>
        <strain evidence="8">CBS 150709</strain>
    </source>
</reference>
<feature type="transmembrane region" description="Helical" evidence="6">
    <location>
        <begin position="219"/>
        <end position="242"/>
    </location>
</feature>
<keyword evidence="2 6" id="KW-0812">Transmembrane</keyword>
<dbReference type="KEGG" id="plj:28887973"/>
<dbReference type="Proteomes" id="UP000078240">
    <property type="component" value="Unassembled WGS sequence"/>
</dbReference>
<keyword evidence="12" id="KW-1185">Reference proteome</keyword>
<dbReference type="Proteomes" id="UP001287286">
    <property type="component" value="Unassembled WGS sequence"/>
</dbReference>
<keyword evidence="3 6" id="KW-1133">Transmembrane helix</keyword>
<dbReference type="RefSeq" id="XP_018178154.1">
    <property type="nucleotide sequence ID" value="XM_018322924.1"/>
</dbReference>
<dbReference type="EMBL" id="JAWRVI010000055">
    <property type="protein sequence ID" value="KAK4083940.1"/>
    <property type="molecule type" value="Genomic_DNA"/>
</dbReference>
<dbReference type="OMA" id="WYHITES"/>
<dbReference type="GeneID" id="28887973"/>
<dbReference type="InterPro" id="IPR035992">
    <property type="entry name" value="Ricin_B-like_lectins"/>
</dbReference>
<evidence type="ECO:0000259" key="7">
    <source>
        <dbReference type="Pfam" id="PF14200"/>
    </source>
</evidence>
<evidence type="ECO:0000256" key="5">
    <source>
        <dbReference type="SAM" id="MobiDB-lite"/>
    </source>
</evidence>
<comment type="subcellular location">
    <subcellularLocation>
        <location evidence="1">Membrane</location>
        <topology evidence="1">Single-pass membrane protein</topology>
    </subcellularLocation>
</comment>
<dbReference type="CDD" id="cd00161">
    <property type="entry name" value="beta-trefoil_Ricin-like"/>
    <property type="match status" value="1"/>
</dbReference>
<evidence type="ECO:0000256" key="4">
    <source>
        <dbReference type="ARBA" id="ARBA00023136"/>
    </source>
</evidence>
<name>A0A179HGJ9_PURLI</name>
<dbReference type="AlphaFoldDB" id="A0A179HGJ9"/>
<evidence type="ECO:0000256" key="1">
    <source>
        <dbReference type="ARBA" id="ARBA00004167"/>
    </source>
</evidence>
<dbReference type="InterPro" id="IPR051694">
    <property type="entry name" value="Immunoregulatory_rcpt-like"/>
</dbReference>
<keyword evidence="4 6" id="KW-0472">Membrane</keyword>
<evidence type="ECO:0000256" key="6">
    <source>
        <dbReference type="SAM" id="Phobius"/>
    </source>
</evidence>
<dbReference type="GO" id="GO:0071944">
    <property type="term" value="C:cell periphery"/>
    <property type="evidence" value="ECO:0007669"/>
    <property type="project" value="UniProtKB-ARBA"/>
</dbReference>
<dbReference type="PANTHER" id="PTHR15549:SF6">
    <property type="entry name" value="MID2 DOMAIN-CONTAINING PROTEIN"/>
    <property type="match status" value="1"/>
</dbReference>
<feature type="region of interest" description="Disordered" evidence="5">
    <location>
        <begin position="183"/>
        <end position="217"/>
    </location>
</feature>
<evidence type="ECO:0000313" key="12">
    <source>
        <dbReference type="Proteomes" id="UP001287286"/>
    </source>
</evidence>
<feature type="region of interest" description="Disordered" evidence="5">
    <location>
        <begin position="251"/>
        <end position="330"/>
    </location>
</feature>
<dbReference type="GO" id="GO:0016020">
    <property type="term" value="C:membrane"/>
    <property type="evidence" value="ECO:0007669"/>
    <property type="project" value="UniProtKB-SubCell"/>
</dbReference>
<accession>A0A179HGJ9</accession>
<evidence type="ECO:0000313" key="10">
    <source>
        <dbReference type="EMBL" id="OAQ89435.1"/>
    </source>
</evidence>
<dbReference type="PANTHER" id="PTHR15549">
    <property type="entry name" value="PAIRED IMMUNOGLOBULIN-LIKE TYPE 2 RECEPTOR"/>
    <property type="match status" value="1"/>
</dbReference>
<evidence type="ECO:0000256" key="3">
    <source>
        <dbReference type="ARBA" id="ARBA00022989"/>
    </source>
</evidence>